<reference evidence="2" key="1">
    <citation type="submission" date="2012-11" db="EMBL/GenBank/DDBJ databases">
        <authorList>
            <person name="Lucero-Rivera Y.E."/>
            <person name="Tovar-Ramirez D."/>
        </authorList>
    </citation>
    <scope>NUCLEOTIDE SEQUENCE [LARGE SCALE GENOMIC DNA]</scope>
    <source>
        <strain evidence="2">Araruama</strain>
    </source>
</reference>
<dbReference type="Proteomes" id="UP000189670">
    <property type="component" value="Unassembled WGS sequence"/>
</dbReference>
<protein>
    <recommendedName>
        <fullName evidence="3">Dockerin domain-containing protein</fullName>
    </recommendedName>
</protein>
<organism evidence="1 2">
    <name type="scientific">Candidatus Magnetoglobus multicellularis str. Araruama</name>
    <dbReference type="NCBI Taxonomy" id="890399"/>
    <lineage>
        <taxon>Bacteria</taxon>
        <taxon>Pseudomonadati</taxon>
        <taxon>Thermodesulfobacteriota</taxon>
        <taxon>Desulfobacteria</taxon>
        <taxon>Desulfobacterales</taxon>
        <taxon>Desulfobacteraceae</taxon>
        <taxon>Candidatus Magnetoglobus</taxon>
    </lineage>
</organism>
<dbReference type="SUPFAM" id="SSF141072">
    <property type="entry name" value="CalX-like"/>
    <property type="match status" value="1"/>
</dbReference>
<dbReference type="InterPro" id="IPR036439">
    <property type="entry name" value="Dockerin_dom_sf"/>
</dbReference>
<evidence type="ECO:0000313" key="1">
    <source>
        <dbReference type="EMBL" id="ETR71062.1"/>
    </source>
</evidence>
<dbReference type="GO" id="GO:0000272">
    <property type="term" value="P:polysaccharide catabolic process"/>
    <property type="evidence" value="ECO:0007669"/>
    <property type="project" value="InterPro"/>
</dbReference>
<accession>A0A1V1P842</accession>
<name>A0A1V1P842_9BACT</name>
<evidence type="ECO:0008006" key="3">
    <source>
        <dbReference type="Google" id="ProtNLM"/>
    </source>
</evidence>
<dbReference type="InterPro" id="IPR038081">
    <property type="entry name" value="CalX-like_sf"/>
</dbReference>
<dbReference type="EMBL" id="ATBP01000327">
    <property type="protein sequence ID" value="ETR71062.1"/>
    <property type="molecule type" value="Genomic_DNA"/>
</dbReference>
<sequence>MVSLRKTKKRDIANMKNQLFPVYMALLMFLLPANLWAVSTHWQKMSSPVSQSLNAIWGRSRTDIFAVGNNGMILHYNGTAWRNQVSPVQTDLNAIWGNETDIYIVGDNGLILKREYQTWATMLSGTENDLLDIWGIADNDIFAVGKKGTILRNTSGIWFEMASRTLSTLNSVWGAAGLVFVCGSGGKLLQLKDNQWSALTSQTFNSLNAIWGQSDNFLYTVGASGVILKYQAGTWSETIEESFINLHAVWGFSDGKAFAGGYRGTILFHDTARPEWTPMDTDTSNTIKDLWGTSSQDVYAVGDNGLILHLKQRLMIDGPFEVNETDNKTSYDIHLVYALNDDLVVSLESNDPNSIACPDEIIIPAGILKHSFDVEILDDIDIDGNAYITLTATAENWYSGSIMVLMVDDEIRNLKLIVPDFASEGDAVMEAAGQISIPGIFQDALIVHLTSDKTDKVIVPGSIEIQAGEQIAAFDMTILDNNIMDGMVPVLISASAPGWQPVTATITIADNEGAQLTVTVIEKAVEGTGVIHNAGWVTLASVLRHDFEVTLTSDDPSSVEIPYTLVVPAGKTIAMFDMTINDDDWISDPRSVKIKVEARGWYTGIDSIIIEDNDPRTLTLSLPETANEADGTLTHAAHIEIPGLYTSDITIEIHNSAPDALNTPRYVLLSAGQKSADFTISVIDNAIISDDNAHPLTLTAFAPGWLTTSTIMEIIDNERKDLGLWVVESPQENGGNIAHAGTISIPGIYHQDLMVYLKVSNTDRIFIPDQIQIDAGEMSQTFDMTITDDQEIGEKEYITIIAEAPGWKAITGLTSIVDDEKKEIHLSIPTKAAEGDSPLLQSGKIEIPGNYRQDLAISLSVNKINQIDIPDTLLIPEGSISVLFDIVITDNATIDLLQEVTISASIMGFSDWTPDKATIFISDNEPKELYLSVVPNVTEGSGTYRNIGKISIPGRYIYDLPITLTSSNVGIIQPAKSIVLPMGYTQISFDCQIMDNNEINGLTDVELTASSQGWTYSSTIIQITDDEICSISIHMPDTFVEGSGTYTNVAWVVADGLVPSNIPITLQVSPDTDVSIPSQITLGQGTAAVAFDLTIYDNFAIDSNQSFTLTATPIGAYSQWTQAVTHFEIIDNESKKVILSIPSGCNEGIGLLPSAGLVKIPGHMSAPLWVQLNVMPQTDLAVPEWITIPEGDTQSGFDITVADNHRIEGPQTIEIFAKVNLPGWSGSKAEIILADNEVYQLTLNIPSTAQENAGTLTAAEISLDGTLANQLQVQLMSTDTSLVSVPKQLVVPPNEFSVFFPLTIHDNYWITGEQTIAIYVYAQGFPVVHKQIVIHDDDCPQLTLWIPDQATVGDGLLSHAGILSMDGLFETDLETRLTSDMPEIVSIYEQQIIPAGQSTIFFDIFISDALEDMSQLVAVSVFADGFIGDIQHIRVKSSDAPANGDFNNDAQIDLTDLIIGLQTLSGIPQTQPAIHGDVDQDGGIGIGDILFVL</sequence>
<proteinExistence type="predicted"/>
<gene>
    <name evidence="1" type="ORF">OMM_02774</name>
</gene>
<dbReference type="SUPFAM" id="SSF63446">
    <property type="entry name" value="Type I dockerin domain"/>
    <property type="match status" value="1"/>
</dbReference>
<evidence type="ECO:0000313" key="2">
    <source>
        <dbReference type="Proteomes" id="UP000189670"/>
    </source>
</evidence>
<comment type="caution">
    <text evidence="1">The sequence shown here is derived from an EMBL/GenBank/DDBJ whole genome shotgun (WGS) entry which is preliminary data.</text>
</comment>